<dbReference type="GO" id="GO:0008442">
    <property type="term" value="F:3-hydroxyisobutyrate dehydrogenase activity"/>
    <property type="evidence" value="ECO:0007669"/>
    <property type="project" value="UniProtKB-EC"/>
</dbReference>
<reference evidence="8 9" key="1">
    <citation type="submission" date="2019-05" db="EMBL/GenBank/DDBJ databases">
        <title>Genome of Alcanivorax gelatiniphagus, an oil degrading marine bacteria.</title>
        <authorList>
            <person name="Kwon K.K."/>
        </authorList>
    </citation>
    <scope>NUCLEOTIDE SEQUENCE [LARGE SCALE GENOMIC DNA]</scope>
    <source>
        <strain evidence="8 9">MEBiC 08158</strain>
    </source>
</reference>
<dbReference type="SUPFAM" id="SSF51735">
    <property type="entry name" value="NAD(P)-binding Rossmann-fold domains"/>
    <property type="match status" value="1"/>
</dbReference>
<gene>
    <name evidence="8" type="primary">mmsB</name>
    <name evidence="8" type="ORF">FGS76_15245</name>
</gene>
<evidence type="ECO:0000256" key="3">
    <source>
        <dbReference type="ARBA" id="ARBA00022456"/>
    </source>
</evidence>
<dbReference type="InterPro" id="IPR008927">
    <property type="entry name" value="6-PGluconate_DH-like_C_sf"/>
</dbReference>
<evidence type="ECO:0000256" key="2">
    <source>
        <dbReference type="ARBA" id="ARBA00009080"/>
    </source>
</evidence>
<dbReference type="RefSeq" id="WP_138773494.1">
    <property type="nucleotide sequence ID" value="NZ_VCQT01000044.1"/>
</dbReference>
<evidence type="ECO:0000256" key="4">
    <source>
        <dbReference type="ARBA" id="ARBA00023002"/>
    </source>
</evidence>
<dbReference type="EC" id="1.1.1.31" evidence="8"/>
<evidence type="ECO:0000313" key="9">
    <source>
        <dbReference type="Proteomes" id="UP000739180"/>
    </source>
</evidence>
<dbReference type="Gene3D" id="3.40.50.720">
    <property type="entry name" value="NAD(P)-binding Rossmann-like Domain"/>
    <property type="match status" value="1"/>
</dbReference>
<dbReference type="PIRSF" id="PIRSF000103">
    <property type="entry name" value="HIBADH"/>
    <property type="match status" value="1"/>
</dbReference>
<dbReference type="InterPro" id="IPR013328">
    <property type="entry name" value="6PGD_dom2"/>
</dbReference>
<dbReference type="InterPro" id="IPR011548">
    <property type="entry name" value="HIBADH"/>
</dbReference>
<accession>A0ABY2XJV3</accession>
<feature type="domain" description="3-hydroxyisobutyrate dehydrogenase-like NAD-binding" evidence="7">
    <location>
        <begin position="164"/>
        <end position="288"/>
    </location>
</feature>
<dbReference type="InterPro" id="IPR036291">
    <property type="entry name" value="NAD(P)-bd_dom_sf"/>
</dbReference>
<keyword evidence="3" id="KW-0101">Branched-chain amino acid catabolism</keyword>
<comment type="similarity">
    <text evidence="2">Belongs to the HIBADH-related family.</text>
</comment>
<organism evidence="8 9">
    <name type="scientific">Alloalcanivorax gelatiniphagus</name>
    <dbReference type="NCBI Taxonomy" id="1194167"/>
    <lineage>
        <taxon>Bacteria</taxon>
        <taxon>Pseudomonadati</taxon>
        <taxon>Pseudomonadota</taxon>
        <taxon>Gammaproteobacteria</taxon>
        <taxon>Oceanospirillales</taxon>
        <taxon>Alcanivoracaceae</taxon>
        <taxon>Alloalcanivorax</taxon>
    </lineage>
</organism>
<dbReference type="InterPro" id="IPR029154">
    <property type="entry name" value="HIBADH-like_NADP-bd"/>
</dbReference>
<evidence type="ECO:0000259" key="6">
    <source>
        <dbReference type="Pfam" id="PF03446"/>
    </source>
</evidence>
<dbReference type="Proteomes" id="UP000739180">
    <property type="component" value="Unassembled WGS sequence"/>
</dbReference>
<dbReference type="InterPro" id="IPR006115">
    <property type="entry name" value="6PGDH_NADP-bd"/>
</dbReference>
<dbReference type="PANTHER" id="PTHR22981">
    <property type="entry name" value="3-HYDROXYISOBUTYRATE DEHYDROGENASE-RELATED"/>
    <property type="match status" value="1"/>
</dbReference>
<keyword evidence="9" id="KW-1185">Reference proteome</keyword>
<dbReference type="SUPFAM" id="SSF48179">
    <property type="entry name" value="6-phosphogluconate dehydrogenase C-terminal domain-like"/>
    <property type="match status" value="1"/>
</dbReference>
<evidence type="ECO:0000259" key="7">
    <source>
        <dbReference type="Pfam" id="PF14833"/>
    </source>
</evidence>
<feature type="domain" description="6-phosphogluconate dehydrogenase NADP-binding" evidence="6">
    <location>
        <begin position="2"/>
        <end position="159"/>
    </location>
</feature>
<name>A0ABY2XJV3_9GAMM</name>
<keyword evidence="5" id="KW-0520">NAD</keyword>
<dbReference type="InterPro" id="IPR015815">
    <property type="entry name" value="HIBADH-related"/>
</dbReference>
<dbReference type="NCBIfam" id="TIGR01692">
    <property type="entry name" value="HIBADH"/>
    <property type="match status" value="1"/>
</dbReference>
<protein>
    <submittedName>
        <fullName evidence="8">3-hydroxyisobutyrate dehydrogenase</fullName>
        <ecNumber evidence="8">1.1.1.31</ecNumber>
    </submittedName>
</protein>
<proteinExistence type="inferred from homology"/>
<dbReference type="EMBL" id="VCQT01000044">
    <property type="protein sequence ID" value="TMW11404.1"/>
    <property type="molecule type" value="Genomic_DNA"/>
</dbReference>
<dbReference type="PANTHER" id="PTHR22981:SF7">
    <property type="entry name" value="3-HYDROXYISOBUTYRATE DEHYDROGENASE, MITOCHONDRIAL"/>
    <property type="match status" value="1"/>
</dbReference>
<evidence type="ECO:0000313" key="8">
    <source>
        <dbReference type="EMBL" id="TMW11404.1"/>
    </source>
</evidence>
<comment type="caution">
    <text evidence="8">The sequence shown here is derived from an EMBL/GenBank/DDBJ whole genome shotgun (WGS) entry which is preliminary data.</text>
</comment>
<sequence>MKIGFFGVGNMGGPMAANLAAAGHDVTAFDLVPALLVAAEESGVHTTDTPADALDGAEVVISMLPSAAAVTGLYLGDDGILPAIGADALIIDCSTIDAATSRRVAEAAEASGRQMIDAPVSGGVGGARAGTLTFICGGSEAAVERARPILDVMGKNVFRAGPPGAGQVAKICNNMLLAVHMIGTAEALQMGADHGLDPRVLSEIMRVSSGGNWSLEVYNPWPGVMPNVPASNNYDGGFGVNLMNKDLGLALEAALASRSATPMGALARSLYASHANQGYGNKDFSSILAQFKRKEES</sequence>
<keyword evidence="4 8" id="KW-0560">Oxidoreductase</keyword>
<evidence type="ECO:0000256" key="1">
    <source>
        <dbReference type="ARBA" id="ARBA00005023"/>
    </source>
</evidence>
<dbReference type="Pfam" id="PF03446">
    <property type="entry name" value="NAD_binding_2"/>
    <property type="match status" value="1"/>
</dbReference>
<dbReference type="Pfam" id="PF14833">
    <property type="entry name" value="NAD_binding_11"/>
    <property type="match status" value="1"/>
</dbReference>
<evidence type="ECO:0000256" key="5">
    <source>
        <dbReference type="ARBA" id="ARBA00023027"/>
    </source>
</evidence>
<comment type="pathway">
    <text evidence="1">Amino-acid degradation.</text>
</comment>
<dbReference type="Gene3D" id="1.10.1040.10">
    <property type="entry name" value="N-(1-d-carboxylethyl)-l-norvaline Dehydrogenase, domain 2"/>
    <property type="match status" value="1"/>
</dbReference>